<dbReference type="Proteomes" id="UP000193411">
    <property type="component" value="Unassembled WGS sequence"/>
</dbReference>
<name>A0A1Y2I4D2_9FUNG</name>
<accession>A0A1Y2I4D2</accession>
<reference evidence="1 2" key="1">
    <citation type="submission" date="2016-07" db="EMBL/GenBank/DDBJ databases">
        <title>Pervasive Adenine N6-methylation of Active Genes in Fungi.</title>
        <authorList>
            <consortium name="DOE Joint Genome Institute"/>
            <person name="Mondo S.J."/>
            <person name="Dannebaum R.O."/>
            <person name="Kuo R.C."/>
            <person name="Labutti K."/>
            <person name="Haridas S."/>
            <person name="Kuo A."/>
            <person name="Salamov A."/>
            <person name="Ahrendt S.R."/>
            <person name="Lipzen A."/>
            <person name="Sullivan W."/>
            <person name="Andreopoulos W.B."/>
            <person name="Clum A."/>
            <person name="Lindquist E."/>
            <person name="Daum C."/>
            <person name="Ramamoorthy G.K."/>
            <person name="Gryganskyi A."/>
            <person name="Culley D."/>
            <person name="Magnuson J.K."/>
            <person name="James T.Y."/>
            <person name="O'Malley M.A."/>
            <person name="Stajich J.E."/>
            <person name="Spatafora J.W."/>
            <person name="Visel A."/>
            <person name="Grigoriev I.V."/>
        </authorList>
    </citation>
    <scope>NUCLEOTIDE SEQUENCE [LARGE SCALE GENOMIC DNA]</scope>
    <source>
        <strain evidence="1 2">PL171</strain>
    </source>
</reference>
<proteinExistence type="predicted"/>
<comment type="caution">
    <text evidence="1">The sequence shown here is derived from an EMBL/GenBank/DDBJ whole genome shotgun (WGS) entry which is preliminary data.</text>
</comment>
<evidence type="ECO:0000313" key="2">
    <source>
        <dbReference type="Proteomes" id="UP000193411"/>
    </source>
</evidence>
<sequence length="114" mass="12297">MPGSDFSSGSTIKFVNPLAVESPLVVLNGQLYLASLLENERNRQAPDMSGLKSLWGSAVDERVVHGLVMVPYPLQLVTELTIDALASAQGRDVSGLKASLPFVDDFLGKRTILR</sequence>
<keyword evidence="2" id="KW-1185">Reference proteome</keyword>
<organism evidence="1 2">
    <name type="scientific">Catenaria anguillulae PL171</name>
    <dbReference type="NCBI Taxonomy" id="765915"/>
    <lineage>
        <taxon>Eukaryota</taxon>
        <taxon>Fungi</taxon>
        <taxon>Fungi incertae sedis</taxon>
        <taxon>Blastocladiomycota</taxon>
        <taxon>Blastocladiomycetes</taxon>
        <taxon>Blastocladiales</taxon>
        <taxon>Catenariaceae</taxon>
        <taxon>Catenaria</taxon>
    </lineage>
</organism>
<gene>
    <name evidence="1" type="ORF">BCR44DRAFT_1457206</name>
</gene>
<protein>
    <submittedName>
        <fullName evidence="1">Uncharacterized protein</fullName>
    </submittedName>
</protein>
<evidence type="ECO:0000313" key="1">
    <source>
        <dbReference type="EMBL" id="ORZ41716.1"/>
    </source>
</evidence>
<dbReference type="EMBL" id="MCFL01000001">
    <property type="protein sequence ID" value="ORZ41716.1"/>
    <property type="molecule type" value="Genomic_DNA"/>
</dbReference>
<dbReference type="AlphaFoldDB" id="A0A1Y2I4D2"/>